<dbReference type="SUPFAM" id="SSF54236">
    <property type="entry name" value="Ubiquitin-like"/>
    <property type="match status" value="1"/>
</dbReference>
<dbReference type="PANTHER" id="PTHR47905">
    <property type="entry name" value="UBIQUITIN-LIKE PROTEIN 4B"/>
    <property type="match status" value="1"/>
</dbReference>
<keyword evidence="5" id="KW-1185">Reference proteome</keyword>
<evidence type="ECO:0000313" key="6">
    <source>
        <dbReference type="RefSeq" id="XP_006866062.1"/>
    </source>
</evidence>
<dbReference type="Pfam" id="PF00240">
    <property type="entry name" value="ubiquitin"/>
    <property type="match status" value="1"/>
</dbReference>
<evidence type="ECO:0000256" key="2">
    <source>
        <dbReference type="ARBA" id="ARBA00022490"/>
    </source>
</evidence>
<dbReference type="OrthoDB" id="417450at2759"/>
<dbReference type="InterPro" id="IPR029071">
    <property type="entry name" value="Ubiquitin-like_domsf"/>
</dbReference>
<accession>A0A9B0TL08</accession>
<sequence>MLLTVKLLLGRKCSLKVSGKESVATLKKLVSERLQILEEQQHLLFRGQLMDDDKCLSDYCIGPSASISVIVRPSEKAALKKTQPSPWPQPLWHQLDQILTKHFRPQDAEAVLRILRHEHQQRLQRVSLEALDQLACYLLREDLAVEPDGETLVPEERTQHNKEGEKG</sequence>
<dbReference type="CTD" id="164153"/>
<comment type="subcellular location">
    <subcellularLocation>
        <location evidence="1">Cytoplasm</location>
    </subcellularLocation>
</comment>
<dbReference type="RefSeq" id="XP_006866062.1">
    <property type="nucleotide sequence ID" value="XM_006866000.1"/>
</dbReference>
<dbReference type="PANTHER" id="PTHR47905:SF1">
    <property type="entry name" value="UBIQUITIN-LIKE PROTEIN 4B"/>
    <property type="match status" value="1"/>
</dbReference>
<evidence type="ECO:0000256" key="1">
    <source>
        <dbReference type="ARBA" id="ARBA00004496"/>
    </source>
</evidence>
<dbReference type="Pfam" id="PF17840">
    <property type="entry name" value="Tugs"/>
    <property type="match status" value="1"/>
</dbReference>
<feature type="domain" description="Ubiquitin-like" evidence="4">
    <location>
        <begin position="1"/>
        <end position="72"/>
    </location>
</feature>
<evidence type="ECO:0000259" key="4">
    <source>
        <dbReference type="PROSITE" id="PS50053"/>
    </source>
</evidence>
<evidence type="ECO:0000313" key="5">
    <source>
        <dbReference type="Proteomes" id="UP000504623"/>
    </source>
</evidence>
<gene>
    <name evidence="6" type="primary">UBL4B</name>
</gene>
<dbReference type="InterPro" id="IPR041421">
    <property type="entry name" value="Ubl4_C_TUGS"/>
</dbReference>
<protein>
    <submittedName>
        <fullName evidence="6">Ubiquitin-like protein 4B</fullName>
    </submittedName>
</protein>
<name>A0A9B0TL08_CHRAS</name>
<keyword evidence="2" id="KW-0963">Cytoplasm</keyword>
<feature type="region of interest" description="Disordered" evidence="3">
    <location>
        <begin position="148"/>
        <end position="167"/>
    </location>
</feature>
<organism evidence="5 6">
    <name type="scientific">Chrysochloris asiatica</name>
    <name type="common">Cape golden mole</name>
    <dbReference type="NCBI Taxonomy" id="185453"/>
    <lineage>
        <taxon>Eukaryota</taxon>
        <taxon>Metazoa</taxon>
        <taxon>Chordata</taxon>
        <taxon>Craniata</taxon>
        <taxon>Vertebrata</taxon>
        <taxon>Euteleostomi</taxon>
        <taxon>Mammalia</taxon>
        <taxon>Eutheria</taxon>
        <taxon>Afrotheria</taxon>
        <taxon>Chrysochloridae</taxon>
        <taxon>Chrysochlorinae</taxon>
        <taxon>Chrysochloris</taxon>
    </lineage>
</organism>
<reference evidence="6" key="1">
    <citation type="submission" date="2025-08" db="UniProtKB">
        <authorList>
            <consortium name="RefSeq"/>
        </authorList>
    </citation>
    <scope>IDENTIFICATION</scope>
    <source>
        <tissue evidence="6">Spleen</tissue>
    </source>
</reference>
<dbReference type="GeneID" id="102815093"/>
<dbReference type="Gene3D" id="3.10.20.90">
    <property type="entry name" value="Phosphatidylinositol 3-kinase Catalytic Subunit, Chain A, domain 1"/>
    <property type="match status" value="1"/>
</dbReference>
<dbReference type="InterPro" id="IPR000626">
    <property type="entry name" value="Ubiquitin-like_dom"/>
</dbReference>
<dbReference type="SMART" id="SM00213">
    <property type="entry name" value="UBQ"/>
    <property type="match status" value="1"/>
</dbReference>
<evidence type="ECO:0000256" key="3">
    <source>
        <dbReference type="SAM" id="MobiDB-lite"/>
    </source>
</evidence>
<feature type="compositionally biased region" description="Basic and acidic residues" evidence="3">
    <location>
        <begin position="154"/>
        <end position="167"/>
    </location>
</feature>
<proteinExistence type="predicted"/>
<dbReference type="Proteomes" id="UP000504623">
    <property type="component" value="Unplaced"/>
</dbReference>
<dbReference type="AlphaFoldDB" id="A0A9B0TL08"/>
<dbReference type="PROSITE" id="PS50053">
    <property type="entry name" value="UBIQUITIN_2"/>
    <property type="match status" value="1"/>
</dbReference>
<dbReference type="GO" id="GO:0005737">
    <property type="term" value="C:cytoplasm"/>
    <property type="evidence" value="ECO:0007669"/>
    <property type="project" value="UniProtKB-SubCell"/>
</dbReference>
<dbReference type="InterPro" id="IPR043317">
    <property type="entry name" value="UBL4B"/>
</dbReference>